<reference evidence="2 3" key="1">
    <citation type="submission" date="2024-04" db="EMBL/GenBank/DDBJ databases">
        <title>Phyllosticta paracitricarpa is synonymous to the EU quarantine fungus P. citricarpa based on phylogenomic analyses.</title>
        <authorList>
            <consortium name="Lawrence Berkeley National Laboratory"/>
            <person name="Van Ingen-Buijs V.A."/>
            <person name="Van Westerhoven A.C."/>
            <person name="Haridas S."/>
            <person name="Skiadas P."/>
            <person name="Martin F."/>
            <person name="Groenewald J.Z."/>
            <person name="Crous P.W."/>
            <person name="Seidl M.F."/>
        </authorList>
    </citation>
    <scope>NUCLEOTIDE SEQUENCE [LARGE SCALE GENOMIC DNA]</scope>
    <source>
        <strain evidence="2 3">CBS 122670</strain>
    </source>
</reference>
<organism evidence="2 3">
    <name type="scientific">Phyllosticta citricarpa</name>
    <dbReference type="NCBI Taxonomy" id="55181"/>
    <lineage>
        <taxon>Eukaryota</taxon>
        <taxon>Fungi</taxon>
        <taxon>Dikarya</taxon>
        <taxon>Ascomycota</taxon>
        <taxon>Pezizomycotina</taxon>
        <taxon>Dothideomycetes</taxon>
        <taxon>Dothideomycetes incertae sedis</taxon>
        <taxon>Botryosphaeriales</taxon>
        <taxon>Phyllostictaceae</taxon>
        <taxon>Phyllosticta</taxon>
    </lineage>
</organism>
<sequence length="91" mass="10289">MELLLVIAVVITVPSMMETFPMGAKEVFEDGLRLRNVCCERAKSKACGQQSKHIWLCTDNDDEISTCFDRMKEMNVRDSSANDSERRSQAA</sequence>
<keyword evidence="1" id="KW-0732">Signal</keyword>
<comment type="caution">
    <text evidence="2">The sequence shown here is derived from an EMBL/GenBank/DDBJ whole genome shotgun (WGS) entry which is preliminary data.</text>
</comment>
<keyword evidence="3" id="KW-1185">Reference proteome</keyword>
<evidence type="ECO:0000256" key="1">
    <source>
        <dbReference type="SAM" id="SignalP"/>
    </source>
</evidence>
<protein>
    <submittedName>
        <fullName evidence="2">Uncharacterized protein</fullName>
    </submittedName>
</protein>
<dbReference type="EMBL" id="JBBPDW010000003">
    <property type="protein sequence ID" value="KAK7554531.1"/>
    <property type="molecule type" value="Genomic_DNA"/>
</dbReference>
<feature type="chain" id="PRO_5046578202" evidence="1">
    <location>
        <begin position="20"/>
        <end position="91"/>
    </location>
</feature>
<evidence type="ECO:0000313" key="2">
    <source>
        <dbReference type="EMBL" id="KAK7554531.1"/>
    </source>
</evidence>
<feature type="signal peptide" evidence="1">
    <location>
        <begin position="1"/>
        <end position="19"/>
    </location>
</feature>
<dbReference type="Proteomes" id="UP001365128">
    <property type="component" value="Unassembled WGS sequence"/>
</dbReference>
<accession>A0ABR1MN92</accession>
<evidence type="ECO:0000313" key="3">
    <source>
        <dbReference type="Proteomes" id="UP001365128"/>
    </source>
</evidence>
<gene>
    <name evidence="2" type="ORF">IWX46DRAFT_588859</name>
</gene>
<name>A0ABR1MN92_9PEZI</name>
<proteinExistence type="predicted"/>